<evidence type="ECO:0000259" key="9">
    <source>
        <dbReference type="PROSITE" id="PS00498"/>
    </source>
</evidence>
<keyword evidence="6" id="KW-0186">Copper</keyword>
<dbReference type="AlphaFoldDB" id="A0A0C9S6R6"/>
<protein>
    <submittedName>
        <fullName evidence="10">TSA: Wollemia nobilis Ref_Wollemi_Transcript_14401_2252 transcribed RNA sequence</fullName>
    </submittedName>
</protein>
<evidence type="ECO:0000256" key="2">
    <source>
        <dbReference type="ARBA" id="ARBA00009928"/>
    </source>
</evidence>
<dbReference type="InterPro" id="IPR008922">
    <property type="entry name" value="Di-copper_centre_dom_sf"/>
</dbReference>
<feature type="region of interest" description="Disordered" evidence="8">
    <location>
        <begin position="455"/>
        <end position="477"/>
    </location>
</feature>
<dbReference type="PRINTS" id="PR00092">
    <property type="entry name" value="TYROSINASE"/>
</dbReference>
<keyword evidence="3" id="KW-0479">Metal-binding</keyword>
<dbReference type="PANTHER" id="PTHR11474">
    <property type="entry name" value="TYROSINASE FAMILY MEMBER"/>
    <property type="match status" value="1"/>
</dbReference>
<dbReference type="PANTHER" id="PTHR11474:SF76">
    <property type="entry name" value="SHKT DOMAIN-CONTAINING PROTEIN"/>
    <property type="match status" value="1"/>
</dbReference>
<dbReference type="InterPro" id="IPR022740">
    <property type="entry name" value="Polyphenol_oxidase_C"/>
</dbReference>
<name>A0A0C9S6R6_9CONI</name>
<dbReference type="PROSITE" id="PS00498">
    <property type="entry name" value="TYROSINASE_2"/>
    <property type="match status" value="1"/>
</dbReference>
<dbReference type="InterPro" id="IPR022739">
    <property type="entry name" value="Polyphenol_oxidase_cen"/>
</dbReference>
<dbReference type="Pfam" id="PF12143">
    <property type="entry name" value="PPO1_KFDV"/>
    <property type="match status" value="1"/>
</dbReference>
<dbReference type="Gene3D" id="1.10.1280.10">
    <property type="entry name" value="Di-copper center containing domain from catechol oxidase"/>
    <property type="match status" value="1"/>
</dbReference>
<accession>A0A0C9S6R6</accession>
<comment type="cofactor">
    <cofactor evidence="1">
        <name>Cu(2+)</name>
        <dbReference type="ChEBI" id="CHEBI:29036"/>
    </cofactor>
</comment>
<keyword evidence="5" id="KW-0560">Oxidoreductase</keyword>
<dbReference type="Pfam" id="PF12142">
    <property type="entry name" value="PPO1_DWL"/>
    <property type="match status" value="1"/>
</dbReference>
<dbReference type="InterPro" id="IPR002227">
    <property type="entry name" value="Tyrosinase_Cu-bd"/>
</dbReference>
<comment type="similarity">
    <text evidence="2">Belongs to the tyrosinase family.</text>
</comment>
<dbReference type="Pfam" id="PF00264">
    <property type="entry name" value="Tyrosinase"/>
    <property type="match status" value="1"/>
</dbReference>
<evidence type="ECO:0000256" key="7">
    <source>
        <dbReference type="ARBA" id="ARBA00023157"/>
    </source>
</evidence>
<keyword evidence="4" id="KW-0883">Thioether bond</keyword>
<dbReference type="GO" id="GO:0004097">
    <property type="term" value="F:catechol oxidase activity"/>
    <property type="evidence" value="ECO:0007669"/>
    <property type="project" value="InterPro"/>
</dbReference>
<reference evidence="10" key="1">
    <citation type="submission" date="2015-02" db="EMBL/GenBank/DDBJ databases">
        <title>A transcriptome of Wollemia nobilis - a relic of Gondwana.</title>
        <authorList>
            <person name="Chia J.Y."/>
            <person name="Leong Y.S."/>
            <person name="Abdul Karim S."/>
            <person name="Wan Azmi N."/>
            <person name="Hercus R."/>
            <person name="Croft L."/>
        </authorList>
    </citation>
    <scope>NUCLEOTIDE SEQUENCE</scope>
    <source>
        <strain evidence="10">MaeBrown</strain>
        <tissue evidence="10">Leaf</tissue>
    </source>
</reference>
<proteinExistence type="inferred from homology"/>
<evidence type="ECO:0000256" key="4">
    <source>
        <dbReference type="ARBA" id="ARBA00022784"/>
    </source>
</evidence>
<evidence type="ECO:0000256" key="5">
    <source>
        <dbReference type="ARBA" id="ARBA00023002"/>
    </source>
</evidence>
<dbReference type="EMBL" id="GCHU01014320">
    <property type="protein sequence ID" value="JAG86753.1"/>
    <property type="molecule type" value="Transcribed_RNA"/>
</dbReference>
<organism evidence="10">
    <name type="scientific">Wollemia nobilis</name>
    <dbReference type="NCBI Taxonomy" id="56998"/>
    <lineage>
        <taxon>Eukaryota</taxon>
        <taxon>Viridiplantae</taxon>
        <taxon>Streptophyta</taxon>
        <taxon>Embryophyta</taxon>
        <taxon>Tracheophyta</taxon>
        <taxon>Spermatophyta</taxon>
        <taxon>Pinopsida</taxon>
        <taxon>Pinidae</taxon>
        <taxon>Conifers II</taxon>
        <taxon>Araucariales</taxon>
        <taxon>Araucariaceae</taxon>
        <taxon>Wollemia</taxon>
    </lineage>
</organism>
<evidence type="ECO:0000256" key="6">
    <source>
        <dbReference type="ARBA" id="ARBA00023008"/>
    </source>
</evidence>
<feature type="domain" description="Tyrosinase copper-binding" evidence="9">
    <location>
        <begin position="352"/>
        <end position="363"/>
    </location>
</feature>
<keyword evidence="7" id="KW-1015">Disulfide bond</keyword>
<evidence type="ECO:0000256" key="1">
    <source>
        <dbReference type="ARBA" id="ARBA00001973"/>
    </source>
</evidence>
<dbReference type="InterPro" id="IPR050316">
    <property type="entry name" value="Tyrosinase/Hemocyanin"/>
</dbReference>
<evidence type="ECO:0000256" key="3">
    <source>
        <dbReference type="ARBA" id="ARBA00022723"/>
    </source>
</evidence>
<evidence type="ECO:0000256" key="8">
    <source>
        <dbReference type="SAM" id="MobiDB-lite"/>
    </source>
</evidence>
<dbReference type="SUPFAM" id="SSF48056">
    <property type="entry name" value="Di-copper centre-containing domain"/>
    <property type="match status" value="1"/>
</dbReference>
<dbReference type="GO" id="GO:0046872">
    <property type="term" value="F:metal ion binding"/>
    <property type="evidence" value="ECO:0007669"/>
    <property type="project" value="UniProtKB-KW"/>
</dbReference>
<evidence type="ECO:0000313" key="10">
    <source>
        <dbReference type="EMBL" id="JAG86753.1"/>
    </source>
</evidence>
<sequence>MESASLVGAHSPALNTKCSLPSCPTKLGWISERSKRYARKKLASNRAVRVRSEKSEGEGGFDIDRRSLLLSSSTLGLSTLTAGNALSLPFPPPDFSSCVYPTDLPTGAVVKGDCCPPYSSNTTTVDFEFPKNLPMRTRVPAHLVGEAYIKKYDAAISAMKALPEDDPRSFTKQANVHCAYCNGAYLVGAQKQDYAIHKCWFFAPWHRWYLYFYERILAKLINDDTFALPFWNWDTAVGMSIPPMFTNTQLSIYNENRDPCHQPPQILNLLEPTSCDDGSVKTNYAQIYTHMVSGATTPLLFHGAVYRFGDEDSDLSYGTLETSPHNMVHAWTGSPKNTNREDMGSLYSAGRDPLFYCHHANVDRMWYIWNSVLGRKNIQDPDLLNSKFLFYDENKQLVQVRAGDAYDLNKLRYCYQEVDLPWLTDGRSLKKAGTLKAKPAVEKFNESPNQLTELKGPVSVRVKRPTQKRSSKEKNEAEEVLSVEGIELDVTQSAKFGIFLNLPDADASTSLDNPHFAGSFVHFGHGKHEMKTTKTTTNRKLSYKVGITETLEDIGATEDESIIVTLVPQASKFQPKEPIKFTSVKISYDNK</sequence>